<accession>A0AA96WFF6</accession>
<evidence type="ECO:0000313" key="1">
    <source>
        <dbReference type="EMBL" id="WNZ24244.1"/>
    </source>
</evidence>
<sequence>MTEQAKDVIAANVAELMTRYSFDPGGYGLEQWIEQWLRQYPAEWLSPAVIEALYQGRYKAVSVWQILELWRRRGRPLQHFSREFERMISGRSLQLLFTEPRFTEPLLTIPQPVLVGAETNGSHSRYRSAVEPRQLVPQDLNVDASALVFPVRASSPSAEGPPAIQPFRPSQQFQLSLPPEIRQPLVKAPIRTPIQRFVPVPKSPEIDARLHDKLRSIAQALVAANAQAYSTALAASQDTPTSVEPVAQTTLEAEEAETDQSIQDNTQLDS</sequence>
<dbReference type="EMBL" id="CP053586">
    <property type="protein sequence ID" value="WNZ24244.1"/>
    <property type="molecule type" value="Genomic_DNA"/>
</dbReference>
<name>A0AA96WFF6_9CYAN</name>
<protein>
    <submittedName>
        <fullName evidence="1">Uncharacterized protein</fullName>
    </submittedName>
</protein>
<organism evidence="1">
    <name type="scientific">Leptolyngbya sp. NK1-12</name>
    <dbReference type="NCBI Taxonomy" id="2547451"/>
    <lineage>
        <taxon>Bacteria</taxon>
        <taxon>Bacillati</taxon>
        <taxon>Cyanobacteriota</taxon>
        <taxon>Cyanophyceae</taxon>
        <taxon>Leptolyngbyales</taxon>
        <taxon>Leptolyngbyaceae</taxon>
        <taxon>Leptolyngbya group</taxon>
        <taxon>Leptolyngbya</taxon>
    </lineage>
</organism>
<proteinExistence type="predicted"/>
<dbReference type="RefSeq" id="WP_316429954.1">
    <property type="nucleotide sequence ID" value="NZ_CP053586.1"/>
</dbReference>
<dbReference type="AlphaFoldDB" id="A0AA96WFF6"/>
<reference evidence="1" key="1">
    <citation type="submission" date="2020-05" db="EMBL/GenBank/DDBJ databases">
        <authorList>
            <person name="Zhu T."/>
            <person name="Keshari N."/>
            <person name="Lu X."/>
        </authorList>
    </citation>
    <scope>NUCLEOTIDE SEQUENCE</scope>
    <source>
        <strain evidence="1">NK1-12</strain>
    </source>
</reference>
<gene>
    <name evidence="1" type="ORF">HJG54_16190</name>
</gene>